<dbReference type="InterPro" id="IPR046522">
    <property type="entry name" value="DUF6699"/>
</dbReference>
<evidence type="ECO:0000256" key="1">
    <source>
        <dbReference type="SAM" id="MobiDB-lite"/>
    </source>
</evidence>
<feature type="compositionally biased region" description="Basic residues" evidence="1">
    <location>
        <begin position="28"/>
        <end position="38"/>
    </location>
</feature>
<feature type="compositionally biased region" description="Low complexity" evidence="1">
    <location>
        <begin position="1"/>
        <end position="27"/>
    </location>
</feature>
<feature type="domain" description="DUF6699" evidence="2">
    <location>
        <begin position="82"/>
        <end position="220"/>
    </location>
</feature>
<protein>
    <recommendedName>
        <fullName evidence="2">DUF6699 domain-containing protein</fullName>
    </recommendedName>
</protein>
<dbReference type="Pfam" id="PF20415">
    <property type="entry name" value="DUF6699"/>
    <property type="match status" value="1"/>
</dbReference>
<proteinExistence type="predicted"/>
<dbReference type="AlphaFoldDB" id="A0AAV5ARR0"/>
<name>A0AAV5ARR0_9AGAM</name>
<evidence type="ECO:0000313" key="3">
    <source>
        <dbReference type="EMBL" id="GJJ15455.1"/>
    </source>
</evidence>
<sequence>MTSSAYAPSPTTSAWSTPQTSYSTRSYSRPRPRIRRRPSATPRSNVLRFIDSWGYNHPKTRAPQPQQRPPGVHALLGREGPLDYDLSLDPSHILVIHSPPSTGYSALSRNQLDAPATNPPVQSMSIVCDALPWTMTISASDGYTLTVRDVIEGLYRGLRSKAKKEDWERLRSTTARRRVRRAWISRYNRHHSFRDRAYEESQGLRSVDFLGGSLAFKGLTFMPDEQHWLMHVNPPKRRVKFSANSELI</sequence>
<evidence type="ECO:0000259" key="2">
    <source>
        <dbReference type="Pfam" id="PF20415"/>
    </source>
</evidence>
<comment type="caution">
    <text evidence="3">The sequence shown here is derived from an EMBL/GenBank/DDBJ whole genome shotgun (WGS) entry which is preliminary data.</text>
</comment>
<feature type="region of interest" description="Disordered" evidence="1">
    <location>
        <begin position="1"/>
        <end position="42"/>
    </location>
</feature>
<organism evidence="3 4">
    <name type="scientific">Clathrus columnatus</name>
    <dbReference type="NCBI Taxonomy" id="1419009"/>
    <lineage>
        <taxon>Eukaryota</taxon>
        <taxon>Fungi</taxon>
        <taxon>Dikarya</taxon>
        <taxon>Basidiomycota</taxon>
        <taxon>Agaricomycotina</taxon>
        <taxon>Agaricomycetes</taxon>
        <taxon>Phallomycetidae</taxon>
        <taxon>Phallales</taxon>
        <taxon>Clathraceae</taxon>
        <taxon>Clathrus</taxon>
    </lineage>
</organism>
<keyword evidence="4" id="KW-1185">Reference proteome</keyword>
<dbReference type="EMBL" id="BPWL01000011">
    <property type="protein sequence ID" value="GJJ15455.1"/>
    <property type="molecule type" value="Genomic_DNA"/>
</dbReference>
<evidence type="ECO:0000313" key="4">
    <source>
        <dbReference type="Proteomes" id="UP001050691"/>
    </source>
</evidence>
<accession>A0AAV5ARR0</accession>
<dbReference type="Proteomes" id="UP001050691">
    <property type="component" value="Unassembled WGS sequence"/>
</dbReference>
<gene>
    <name evidence="3" type="ORF">Clacol_009733</name>
</gene>
<reference evidence="3" key="1">
    <citation type="submission" date="2021-10" db="EMBL/GenBank/DDBJ databases">
        <title>De novo Genome Assembly of Clathrus columnatus (Basidiomycota, Fungi) Using Illumina and Nanopore Sequence Data.</title>
        <authorList>
            <person name="Ogiso-Tanaka E."/>
            <person name="Itagaki H."/>
            <person name="Hosoya T."/>
            <person name="Hosaka K."/>
        </authorList>
    </citation>
    <scope>NUCLEOTIDE SEQUENCE</scope>
    <source>
        <strain evidence="3">MO-923</strain>
    </source>
</reference>